<protein>
    <submittedName>
        <fullName evidence="4">ROK family protein (Putative glucokinase)</fullName>
    </submittedName>
</protein>
<evidence type="ECO:0000256" key="2">
    <source>
        <dbReference type="ARBA" id="ARBA00006479"/>
    </source>
</evidence>
<keyword evidence="4" id="KW-0808">Transferase</keyword>
<dbReference type="PROSITE" id="PS01125">
    <property type="entry name" value="ROK"/>
    <property type="match status" value="1"/>
</dbReference>
<dbReference type="Gene3D" id="1.10.10.10">
    <property type="entry name" value="Winged helix-like DNA-binding domain superfamily/Winged helix DNA-binding domain"/>
    <property type="match status" value="1"/>
</dbReference>
<evidence type="ECO:0000313" key="4">
    <source>
        <dbReference type="EMBL" id="SFO91883.1"/>
    </source>
</evidence>
<name>A0A1I5L3W8_9BACI</name>
<keyword evidence="5" id="KW-1185">Reference proteome</keyword>
<organism evidence="4 5">
    <name type="scientific">Salibacterium halotolerans</name>
    <dbReference type="NCBI Taxonomy" id="1884432"/>
    <lineage>
        <taxon>Bacteria</taxon>
        <taxon>Bacillati</taxon>
        <taxon>Bacillota</taxon>
        <taxon>Bacilli</taxon>
        <taxon>Bacillales</taxon>
        <taxon>Bacillaceae</taxon>
    </lineage>
</organism>
<dbReference type="Proteomes" id="UP000198892">
    <property type="component" value="Unassembled WGS sequence"/>
</dbReference>
<evidence type="ECO:0000256" key="1">
    <source>
        <dbReference type="ARBA" id="ARBA00002486"/>
    </source>
</evidence>
<dbReference type="PANTHER" id="PTHR18964">
    <property type="entry name" value="ROK (REPRESSOR, ORF, KINASE) FAMILY"/>
    <property type="match status" value="1"/>
</dbReference>
<accession>A0A1I5L3W8</accession>
<keyword evidence="3" id="KW-0119">Carbohydrate metabolism</keyword>
<comment type="function">
    <text evidence="1">Transcriptional repressor of xylose-utilizing enzymes.</text>
</comment>
<dbReference type="GO" id="GO:0016301">
    <property type="term" value="F:kinase activity"/>
    <property type="evidence" value="ECO:0007669"/>
    <property type="project" value="UniProtKB-KW"/>
</dbReference>
<dbReference type="PANTHER" id="PTHR18964:SF149">
    <property type="entry name" value="BIFUNCTIONAL UDP-N-ACETYLGLUCOSAMINE 2-EPIMERASE_N-ACETYLMANNOSAMINE KINASE"/>
    <property type="match status" value="1"/>
</dbReference>
<gene>
    <name evidence="4" type="ORF">SAMN05518683_10189</name>
</gene>
<dbReference type="Gene3D" id="3.30.420.40">
    <property type="match status" value="2"/>
</dbReference>
<dbReference type="InterPro" id="IPR000600">
    <property type="entry name" value="ROK"/>
</dbReference>
<dbReference type="CDD" id="cd24076">
    <property type="entry name" value="ASKHA_ATPase_ROK_BsXylR-like"/>
    <property type="match status" value="1"/>
</dbReference>
<evidence type="ECO:0000256" key="3">
    <source>
        <dbReference type="ARBA" id="ARBA00022629"/>
    </source>
</evidence>
<dbReference type="SUPFAM" id="SSF46785">
    <property type="entry name" value="Winged helix' DNA-binding domain"/>
    <property type="match status" value="1"/>
</dbReference>
<dbReference type="InterPro" id="IPR043129">
    <property type="entry name" value="ATPase_NBD"/>
</dbReference>
<dbReference type="EMBL" id="FOXD01000001">
    <property type="protein sequence ID" value="SFO91883.1"/>
    <property type="molecule type" value="Genomic_DNA"/>
</dbReference>
<comment type="similarity">
    <text evidence="2">Belongs to the ROK (NagC/XylR) family.</text>
</comment>
<dbReference type="Pfam" id="PF00480">
    <property type="entry name" value="ROK"/>
    <property type="match status" value="1"/>
</dbReference>
<dbReference type="InterPro" id="IPR049874">
    <property type="entry name" value="ROK_cs"/>
</dbReference>
<proteinExistence type="inferred from homology"/>
<keyword evidence="3" id="KW-0859">Xylose metabolism</keyword>
<dbReference type="AlphaFoldDB" id="A0A1I5L3W8"/>
<evidence type="ECO:0000313" key="5">
    <source>
        <dbReference type="Proteomes" id="UP000198892"/>
    </source>
</evidence>
<dbReference type="SUPFAM" id="SSF53067">
    <property type="entry name" value="Actin-like ATPase domain"/>
    <property type="match status" value="1"/>
</dbReference>
<dbReference type="InterPro" id="IPR036388">
    <property type="entry name" value="WH-like_DNA-bd_sf"/>
</dbReference>
<dbReference type="RefSeq" id="WP_093334677.1">
    <property type="nucleotide sequence ID" value="NZ_FOXD01000001.1"/>
</dbReference>
<dbReference type="STRING" id="1884432.SAMN05518683_10189"/>
<reference evidence="5" key="1">
    <citation type="submission" date="2016-10" db="EMBL/GenBank/DDBJ databases">
        <authorList>
            <person name="Varghese N."/>
            <person name="Submissions S."/>
        </authorList>
    </citation>
    <scope>NUCLEOTIDE SEQUENCE [LARGE SCALE GENOMIC DNA]</scope>
    <source>
        <strain evidence="5">S7</strain>
    </source>
</reference>
<dbReference type="GO" id="GO:0042732">
    <property type="term" value="P:D-xylose metabolic process"/>
    <property type="evidence" value="ECO:0007669"/>
    <property type="project" value="UniProtKB-KW"/>
</dbReference>
<keyword evidence="4" id="KW-0418">Kinase</keyword>
<sequence length="406" mass="43171">MVQTGSFQWMKSLNKSIILNKIRTNGPISRAQIAKDTKLTPPTVSSIVKEWLDQGFVKESSLGTSQGGRKPTMLEMNNSAFFVIGIDAGPEEMEMIISDLSGDIVDHARMPIPPSIGEQDFMDMLQDGIDRFLHTYNHLRENIIGIGVAMHGVVDAASGISLYAPNLNLRDMPIKEELEAAFPYSVKVENDARAMALGEAWFGESGEAHSMMAVNIGRGIGAGMVIDGKLYHGEFDTAGEVGHMTIDIHGETCQCGNTGCLQTMASGPALAAKAEKVAASGEAAALSERASRSGGVITGELVYETALAGDEVCRKLLEDTGRYIGIGFTNLIHVMNPGKIVIGGGVSKAASYILPPIKGEIEKRALTTKAKHTDVVVSGLGDQVTALGAVSLVLVELFDPEVIVSQ</sequence>
<dbReference type="OrthoDB" id="9796533at2"/>
<dbReference type="InterPro" id="IPR036390">
    <property type="entry name" value="WH_DNA-bd_sf"/>
</dbReference>